<dbReference type="SUPFAM" id="SSF56801">
    <property type="entry name" value="Acetyl-CoA synthetase-like"/>
    <property type="match status" value="1"/>
</dbReference>
<organism evidence="3 4">
    <name type="scientific">Heracleum sosnowskyi</name>
    <dbReference type="NCBI Taxonomy" id="360622"/>
    <lineage>
        <taxon>Eukaryota</taxon>
        <taxon>Viridiplantae</taxon>
        <taxon>Streptophyta</taxon>
        <taxon>Embryophyta</taxon>
        <taxon>Tracheophyta</taxon>
        <taxon>Spermatophyta</taxon>
        <taxon>Magnoliopsida</taxon>
        <taxon>eudicotyledons</taxon>
        <taxon>Gunneridae</taxon>
        <taxon>Pentapetalae</taxon>
        <taxon>asterids</taxon>
        <taxon>campanulids</taxon>
        <taxon>Apiales</taxon>
        <taxon>Apiaceae</taxon>
        <taxon>Apioideae</taxon>
        <taxon>apioid superclade</taxon>
        <taxon>Tordylieae</taxon>
        <taxon>Tordyliinae</taxon>
        <taxon>Heracleum</taxon>
    </lineage>
</organism>
<dbReference type="Gene3D" id="3.30.300.30">
    <property type="match status" value="1"/>
</dbReference>
<comment type="similarity">
    <text evidence="1">Belongs to the ATP-dependent AMP-binding enzyme family.</text>
</comment>
<evidence type="ECO:0000313" key="3">
    <source>
        <dbReference type="EMBL" id="KAK1377055.1"/>
    </source>
</evidence>
<protein>
    <submittedName>
        <fullName evidence="3">Uncharacterized protein</fullName>
    </submittedName>
</protein>
<dbReference type="EMBL" id="JAUIZM010000007">
    <property type="protein sequence ID" value="KAK1377055.1"/>
    <property type="molecule type" value="Genomic_DNA"/>
</dbReference>
<accession>A0AAD8MIC6</accession>
<dbReference type="PANTHER" id="PTHR43859:SF7">
    <property type="entry name" value="ACETATE_BUTYRATE--COA LIGASE AAE7, PEROXISOMAL"/>
    <property type="match status" value="1"/>
</dbReference>
<dbReference type="InterPro" id="IPR045851">
    <property type="entry name" value="AMP-bd_C_sf"/>
</dbReference>
<keyword evidence="4" id="KW-1185">Reference proteome</keyword>
<gene>
    <name evidence="3" type="ORF">POM88_033248</name>
</gene>
<evidence type="ECO:0000256" key="2">
    <source>
        <dbReference type="ARBA" id="ARBA00022598"/>
    </source>
</evidence>
<evidence type="ECO:0000313" key="4">
    <source>
        <dbReference type="Proteomes" id="UP001237642"/>
    </source>
</evidence>
<reference evidence="3" key="2">
    <citation type="submission" date="2023-05" db="EMBL/GenBank/DDBJ databases">
        <authorList>
            <person name="Schelkunov M.I."/>
        </authorList>
    </citation>
    <scope>NUCLEOTIDE SEQUENCE</scope>
    <source>
        <strain evidence="3">Hsosn_3</strain>
        <tissue evidence="3">Leaf</tissue>
    </source>
</reference>
<dbReference type="AlphaFoldDB" id="A0AAD8MIC6"/>
<dbReference type="GO" id="GO:0016874">
    <property type="term" value="F:ligase activity"/>
    <property type="evidence" value="ECO:0007669"/>
    <property type="project" value="UniProtKB-KW"/>
</dbReference>
<dbReference type="Proteomes" id="UP001237642">
    <property type="component" value="Unassembled WGS sequence"/>
</dbReference>
<dbReference type="PANTHER" id="PTHR43859">
    <property type="entry name" value="ACYL-ACTIVATING ENZYME"/>
    <property type="match status" value="1"/>
</dbReference>
<name>A0AAD8MIC6_9APIA</name>
<reference evidence="3" key="1">
    <citation type="submission" date="2023-02" db="EMBL/GenBank/DDBJ databases">
        <title>Genome of toxic invasive species Heracleum sosnowskyi carries increased number of genes despite the absence of recent whole-genome duplications.</title>
        <authorList>
            <person name="Schelkunov M."/>
            <person name="Shtratnikova V."/>
            <person name="Makarenko M."/>
            <person name="Klepikova A."/>
            <person name="Omelchenko D."/>
            <person name="Novikova G."/>
            <person name="Obukhova E."/>
            <person name="Bogdanov V."/>
            <person name="Penin A."/>
            <person name="Logacheva M."/>
        </authorList>
    </citation>
    <scope>NUCLEOTIDE SEQUENCE</scope>
    <source>
        <strain evidence="3">Hsosn_3</strain>
        <tissue evidence="3">Leaf</tissue>
    </source>
</reference>
<evidence type="ECO:0000256" key="1">
    <source>
        <dbReference type="ARBA" id="ARBA00006432"/>
    </source>
</evidence>
<keyword evidence="2" id="KW-0436">Ligase</keyword>
<proteinExistence type="inferred from homology"/>
<comment type="caution">
    <text evidence="3">The sequence shown here is derived from an EMBL/GenBank/DDBJ whole genome shotgun (WGS) entry which is preliminary data.</text>
</comment>
<sequence length="233" mass="26976">MSEDVMKFCRSNLHAYRVPKSVVFGPLPKTATRKVQKHVLRAKAKEMGPRNLGIINTILKAAFQVLLVQFPSESEHAVESLEAKRHRLQIAAFSVLVALHLLAILKERAEDMVGGGVPRLGNEDRWYQKLVRWHLFYELPNELGETVFYKKSVKHLLSSLVVIFIGAWTFETEIKISFAQSKYENWLVYKDMLDKNAYTIMIVNSFFMLVWEMLDRRAPTVPHVLERRNLLPP</sequence>